<feature type="transmembrane region" description="Helical" evidence="6">
    <location>
        <begin position="389"/>
        <end position="412"/>
    </location>
</feature>
<feature type="transmembrane region" description="Helical" evidence="6">
    <location>
        <begin position="21"/>
        <end position="39"/>
    </location>
</feature>
<dbReference type="InterPro" id="IPR051679">
    <property type="entry name" value="DASS-Related_Transporters"/>
</dbReference>
<sequence length="502" mass="53176">MSEYESDAGQTASKQWRFPSAYTVLIVITVLVWLLTWIIPAGHYTLQDGRPVAGSFHVTDHPLPADKHILELFLAPVNGLYGIENAEGHVGPYESGSVFGAIGVFFYVLSLGAFIVTTTKTGAIDACLGHVAQRFRQRGGVLIVMVMLLIAIGGSTYGMGEETLGFYALLVPLLLGLGFDRMTAVGVILVGSVVGNMNSTVNPFMTGAASAGAGVPLGSGIGLRFIMFIVLTALSIAYVVMYSRRVKRNADHSVVGFTAEDRDLAKAQLQLPQPMTGPQKAVMAAFAGTFIFMIFAIVPWAQVIVGPAAPSWSWQLDWYFPELTALFLIMSMVTGLLGGMRGNDLYNAMLAGIADFMGAALVIVLARGITVIMHNAQVTDTVLHSMEGVVSGASSGLFTIMMYLIIMPLSFLVPSSSGLATLAMPVLAPIADFAGVGREMVVTAFQCSVGTIAMISPTSAIVMSGLALAKVSYPRYLLWVLPLLAIQAVAICLFLVAGATLS</sequence>
<feature type="transmembrane region" description="Helical" evidence="6">
    <location>
        <begin position="164"/>
        <end position="179"/>
    </location>
</feature>
<organism evidence="7 8">
    <name type="scientific">Biostraticola tofi</name>
    <dbReference type="NCBI Taxonomy" id="466109"/>
    <lineage>
        <taxon>Bacteria</taxon>
        <taxon>Pseudomonadati</taxon>
        <taxon>Pseudomonadota</taxon>
        <taxon>Gammaproteobacteria</taxon>
        <taxon>Enterobacterales</taxon>
        <taxon>Bruguierivoracaceae</taxon>
        <taxon>Biostraticola</taxon>
    </lineage>
</organism>
<feature type="transmembrane region" description="Helical" evidence="6">
    <location>
        <begin position="281"/>
        <end position="298"/>
    </location>
</feature>
<feature type="transmembrane region" description="Helical" evidence="6">
    <location>
        <begin position="476"/>
        <end position="501"/>
    </location>
</feature>
<evidence type="ECO:0000256" key="3">
    <source>
        <dbReference type="ARBA" id="ARBA00022692"/>
    </source>
</evidence>
<dbReference type="OrthoDB" id="255482at2"/>
<dbReference type="InterPro" id="IPR018385">
    <property type="entry name" value="C4_dicarb_anaerob_car-like"/>
</dbReference>
<dbReference type="GO" id="GO:0005886">
    <property type="term" value="C:plasma membrane"/>
    <property type="evidence" value="ECO:0007669"/>
    <property type="project" value="UniProtKB-SubCell"/>
</dbReference>
<feature type="transmembrane region" description="Helical" evidence="6">
    <location>
        <begin position="98"/>
        <end position="118"/>
    </location>
</feature>
<feature type="transmembrane region" description="Helical" evidence="6">
    <location>
        <begin position="345"/>
        <end position="369"/>
    </location>
</feature>
<dbReference type="AlphaFoldDB" id="A0A4R3Z3F0"/>
<dbReference type="Pfam" id="PF03606">
    <property type="entry name" value="DcuC"/>
    <property type="match status" value="1"/>
</dbReference>
<comment type="caution">
    <text evidence="7">The sequence shown here is derived from an EMBL/GenBank/DDBJ whole genome shotgun (WGS) entry which is preliminary data.</text>
</comment>
<reference evidence="7 8" key="1">
    <citation type="submission" date="2019-03" db="EMBL/GenBank/DDBJ databases">
        <title>Genomic Encyclopedia of Type Strains, Phase IV (KMG-IV): sequencing the most valuable type-strain genomes for metagenomic binning, comparative biology and taxonomic classification.</title>
        <authorList>
            <person name="Goeker M."/>
        </authorList>
    </citation>
    <scope>NUCLEOTIDE SEQUENCE [LARGE SCALE GENOMIC DNA]</scope>
    <source>
        <strain evidence="7 8">DSM 19580</strain>
    </source>
</reference>
<protein>
    <submittedName>
        <fullName evidence="7">Putative ion transporter superfamily protein YfcC</fullName>
    </submittedName>
</protein>
<dbReference type="PANTHER" id="PTHR43652:SF6">
    <property type="entry name" value="ARGININE REPRESSOR"/>
    <property type="match status" value="1"/>
</dbReference>
<gene>
    <name evidence="7" type="ORF">EDC52_1018</name>
</gene>
<keyword evidence="2" id="KW-1003">Cell membrane</keyword>
<keyword evidence="5 6" id="KW-0472">Membrane</keyword>
<name>A0A4R3Z3F0_9GAMM</name>
<evidence type="ECO:0000256" key="2">
    <source>
        <dbReference type="ARBA" id="ARBA00022475"/>
    </source>
</evidence>
<keyword evidence="4 6" id="KW-1133">Transmembrane helix</keyword>
<evidence type="ECO:0000256" key="6">
    <source>
        <dbReference type="SAM" id="Phobius"/>
    </source>
</evidence>
<dbReference type="PANTHER" id="PTHR43652">
    <property type="entry name" value="BASIC AMINO ACID ANTIPORTER YFCC-RELATED"/>
    <property type="match status" value="1"/>
</dbReference>
<evidence type="ECO:0000313" key="7">
    <source>
        <dbReference type="EMBL" id="TCV99676.1"/>
    </source>
</evidence>
<evidence type="ECO:0000313" key="8">
    <source>
        <dbReference type="Proteomes" id="UP000295719"/>
    </source>
</evidence>
<comment type="subcellular location">
    <subcellularLocation>
        <location evidence="1">Cell membrane</location>
        <topology evidence="1">Multi-pass membrane protein</topology>
    </subcellularLocation>
</comment>
<feature type="transmembrane region" description="Helical" evidence="6">
    <location>
        <begin position="139"/>
        <end position="158"/>
    </location>
</feature>
<feature type="transmembrane region" description="Helical" evidence="6">
    <location>
        <begin position="443"/>
        <end position="469"/>
    </location>
</feature>
<proteinExistence type="predicted"/>
<dbReference type="EMBL" id="SMCR01000001">
    <property type="protein sequence ID" value="TCV99676.1"/>
    <property type="molecule type" value="Genomic_DNA"/>
</dbReference>
<evidence type="ECO:0000256" key="4">
    <source>
        <dbReference type="ARBA" id="ARBA00022989"/>
    </source>
</evidence>
<evidence type="ECO:0000256" key="1">
    <source>
        <dbReference type="ARBA" id="ARBA00004651"/>
    </source>
</evidence>
<feature type="transmembrane region" description="Helical" evidence="6">
    <location>
        <begin position="318"/>
        <end position="338"/>
    </location>
</feature>
<evidence type="ECO:0000256" key="5">
    <source>
        <dbReference type="ARBA" id="ARBA00023136"/>
    </source>
</evidence>
<feature type="transmembrane region" description="Helical" evidence="6">
    <location>
        <begin position="221"/>
        <end position="241"/>
    </location>
</feature>
<accession>A0A4R3Z3F0</accession>
<keyword evidence="3 6" id="KW-0812">Transmembrane</keyword>
<keyword evidence="8" id="KW-1185">Reference proteome</keyword>
<feature type="transmembrane region" description="Helical" evidence="6">
    <location>
        <begin position="184"/>
        <end position="201"/>
    </location>
</feature>
<dbReference type="Proteomes" id="UP000295719">
    <property type="component" value="Unassembled WGS sequence"/>
</dbReference>
<feature type="transmembrane region" description="Helical" evidence="6">
    <location>
        <begin position="419"/>
        <end position="437"/>
    </location>
</feature>